<gene>
    <name evidence="2" type="ORF">HLI28_09900</name>
</gene>
<feature type="signal peptide" evidence="1">
    <location>
        <begin position="1"/>
        <end position="30"/>
    </location>
</feature>
<sequence>MTSALRRSAAPAALLAAAVALSGCAGTVLAPDEPSDVRGVVADGGSVDDDARAGQPVVVQASDPYYEGMALLTDGTEVLAADGDAADPDVLVAGVLVEVWVDGVCQESYPVQCGVEVVQLLEP</sequence>
<proteinExistence type="predicted"/>
<protein>
    <recommendedName>
        <fullName evidence="4">Lipoprotein</fullName>
    </recommendedName>
</protein>
<keyword evidence="3" id="KW-1185">Reference proteome</keyword>
<dbReference type="EMBL" id="JABFAJ010000018">
    <property type="protein sequence ID" value="NNU27851.1"/>
    <property type="molecule type" value="Genomic_DNA"/>
</dbReference>
<dbReference type="AlphaFoldDB" id="A0A849K4R2"/>
<evidence type="ECO:0000256" key="1">
    <source>
        <dbReference type="SAM" id="SignalP"/>
    </source>
</evidence>
<evidence type="ECO:0000313" key="2">
    <source>
        <dbReference type="EMBL" id="NNU27851.1"/>
    </source>
</evidence>
<accession>A0A849K4R2</accession>
<feature type="chain" id="PRO_5032666482" description="Lipoprotein" evidence="1">
    <location>
        <begin position="31"/>
        <end position="123"/>
    </location>
</feature>
<organism evidence="2 3">
    <name type="scientific">Isoptericola sediminis</name>
    <dbReference type="NCBI Taxonomy" id="2733572"/>
    <lineage>
        <taxon>Bacteria</taxon>
        <taxon>Bacillati</taxon>
        <taxon>Actinomycetota</taxon>
        <taxon>Actinomycetes</taxon>
        <taxon>Micrococcales</taxon>
        <taxon>Promicromonosporaceae</taxon>
        <taxon>Isoptericola</taxon>
    </lineage>
</organism>
<dbReference type="Proteomes" id="UP000557204">
    <property type="component" value="Unassembled WGS sequence"/>
</dbReference>
<dbReference type="PROSITE" id="PS51257">
    <property type="entry name" value="PROKAR_LIPOPROTEIN"/>
    <property type="match status" value="1"/>
</dbReference>
<name>A0A849K4R2_9MICO</name>
<comment type="caution">
    <text evidence="2">The sequence shown here is derived from an EMBL/GenBank/DDBJ whole genome shotgun (WGS) entry which is preliminary data.</text>
</comment>
<dbReference type="RefSeq" id="WP_171247356.1">
    <property type="nucleotide sequence ID" value="NZ_JABFAJ010000018.1"/>
</dbReference>
<keyword evidence="1" id="KW-0732">Signal</keyword>
<evidence type="ECO:0000313" key="3">
    <source>
        <dbReference type="Proteomes" id="UP000557204"/>
    </source>
</evidence>
<reference evidence="2 3" key="1">
    <citation type="submission" date="2020-05" db="EMBL/GenBank/DDBJ databases">
        <title>Genome sequence of Isoptericola sp. JC619 isolated from Chilika lagoon, India.</title>
        <authorList>
            <person name="Kumar D."/>
            <person name="Appam K."/>
            <person name="Gandham S."/>
            <person name="Uppada J."/>
            <person name="Sasikala C."/>
            <person name="Venkata Ramana C."/>
        </authorList>
    </citation>
    <scope>NUCLEOTIDE SEQUENCE [LARGE SCALE GENOMIC DNA]</scope>
    <source>
        <strain evidence="2 3">JC619</strain>
    </source>
</reference>
<evidence type="ECO:0008006" key="4">
    <source>
        <dbReference type="Google" id="ProtNLM"/>
    </source>
</evidence>